<organism evidence="2 3">
    <name type="scientific">Molossus molossus</name>
    <name type="common">Pallas' mastiff bat</name>
    <name type="synonym">Vespertilio molossus</name>
    <dbReference type="NCBI Taxonomy" id="27622"/>
    <lineage>
        <taxon>Eukaryota</taxon>
        <taxon>Metazoa</taxon>
        <taxon>Chordata</taxon>
        <taxon>Craniata</taxon>
        <taxon>Vertebrata</taxon>
        <taxon>Euteleostomi</taxon>
        <taxon>Mammalia</taxon>
        <taxon>Eutheria</taxon>
        <taxon>Laurasiatheria</taxon>
        <taxon>Chiroptera</taxon>
        <taxon>Yangochiroptera</taxon>
        <taxon>Molossidae</taxon>
        <taxon>Molossus</taxon>
    </lineage>
</organism>
<comment type="caution">
    <text evidence="2">The sequence shown here is derived from an EMBL/GenBank/DDBJ whole genome shotgun (WGS) entry which is preliminary data.</text>
</comment>
<proteinExistence type="predicted"/>
<dbReference type="AlphaFoldDB" id="A0A7J8FVJ5"/>
<feature type="region of interest" description="Disordered" evidence="1">
    <location>
        <begin position="14"/>
        <end position="43"/>
    </location>
</feature>
<keyword evidence="3" id="KW-1185">Reference proteome</keyword>
<name>A0A7J8FVJ5_MOLMO</name>
<sequence length="94" mass="10665">MWILRTTLLWENSRGKEKRRKGMPGPEIGGKGRETYSKQEQSYQRVETRGVPVSCAPQVILWAQNQSSQHAEMRSVPVLCVPQKMGQAVQKQGL</sequence>
<gene>
    <name evidence="2" type="ORF">HJG59_017194</name>
</gene>
<protein>
    <submittedName>
        <fullName evidence="2">SP140 nuclear body protein</fullName>
    </submittedName>
</protein>
<evidence type="ECO:0000256" key="1">
    <source>
        <dbReference type="SAM" id="MobiDB-lite"/>
    </source>
</evidence>
<evidence type="ECO:0000313" key="2">
    <source>
        <dbReference type="EMBL" id="KAF6451162.1"/>
    </source>
</evidence>
<evidence type="ECO:0000313" key="3">
    <source>
        <dbReference type="Proteomes" id="UP000550707"/>
    </source>
</evidence>
<dbReference type="EMBL" id="JACASF010000011">
    <property type="protein sequence ID" value="KAF6451162.1"/>
    <property type="molecule type" value="Genomic_DNA"/>
</dbReference>
<reference evidence="2 3" key="1">
    <citation type="journal article" date="2020" name="Nature">
        <title>Six reference-quality genomes reveal evolution of bat adaptations.</title>
        <authorList>
            <person name="Jebb D."/>
            <person name="Huang Z."/>
            <person name="Pippel M."/>
            <person name="Hughes G.M."/>
            <person name="Lavrichenko K."/>
            <person name="Devanna P."/>
            <person name="Winkler S."/>
            <person name="Jermiin L.S."/>
            <person name="Skirmuntt E.C."/>
            <person name="Katzourakis A."/>
            <person name="Burkitt-Gray L."/>
            <person name="Ray D.A."/>
            <person name="Sullivan K.A.M."/>
            <person name="Roscito J.G."/>
            <person name="Kirilenko B.M."/>
            <person name="Davalos L.M."/>
            <person name="Corthals A.P."/>
            <person name="Power M.L."/>
            <person name="Jones G."/>
            <person name="Ransome R.D."/>
            <person name="Dechmann D.K.N."/>
            <person name="Locatelli A.G."/>
            <person name="Puechmaille S.J."/>
            <person name="Fedrigo O."/>
            <person name="Jarvis E.D."/>
            <person name="Hiller M."/>
            <person name="Vernes S.C."/>
            <person name="Myers E.W."/>
            <person name="Teeling E.C."/>
        </authorList>
    </citation>
    <scope>NUCLEOTIDE SEQUENCE [LARGE SCALE GENOMIC DNA]</scope>
    <source>
        <strain evidence="2">MMolMol1</strain>
        <tissue evidence="2">Muscle</tissue>
    </source>
</reference>
<accession>A0A7J8FVJ5</accession>
<dbReference type="Proteomes" id="UP000550707">
    <property type="component" value="Unassembled WGS sequence"/>
</dbReference>